<feature type="region of interest" description="Disordered" evidence="1">
    <location>
        <begin position="186"/>
        <end position="255"/>
    </location>
</feature>
<reference evidence="2 3" key="1">
    <citation type="journal article" date="2018" name="Mol. Biol. Evol.">
        <title>Broad Genomic Sampling Reveals a Smut Pathogenic Ancestry of the Fungal Clade Ustilaginomycotina.</title>
        <authorList>
            <person name="Kijpornyongpan T."/>
            <person name="Mondo S.J."/>
            <person name="Barry K."/>
            <person name="Sandor L."/>
            <person name="Lee J."/>
            <person name="Lipzen A."/>
            <person name="Pangilinan J."/>
            <person name="LaButti K."/>
            <person name="Hainaut M."/>
            <person name="Henrissat B."/>
            <person name="Grigoriev I.V."/>
            <person name="Spatafora J.W."/>
            <person name="Aime M.C."/>
        </authorList>
    </citation>
    <scope>NUCLEOTIDE SEQUENCE [LARGE SCALE GENOMIC DNA]</scope>
    <source>
        <strain evidence="2 3">MCA 4186</strain>
    </source>
</reference>
<dbReference type="GeneID" id="37266765"/>
<name>A0A316YZZ6_9BASI</name>
<dbReference type="RefSeq" id="XP_025595309.1">
    <property type="nucleotide sequence ID" value="XM_025739219.1"/>
</dbReference>
<gene>
    <name evidence="2" type="ORF">FA09DRAFT_157975</name>
</gene>
<accession>A0A316YZZ6</accession>
<dbReference type="AlphaFoldDB" id="A0A316YZZ6"/>
<evidence type="ECO:0000313" key="3">
    <source>
        <dbReference type="Proteomes" id="UP000245946"/>
    </source>
</evidence>
<feature type="compositionally biased region" description="Gly residues" evidence="1">
    <location>
        <begin position="208"/>
        <end position="219"/>
    </location>
</feature>
<proteinExistence type="predicted"/>
<keyword evidence="3" id="KW-1185">Reference proteome</keyword>
<organism evidence="2 3">
    <name type="scientific">Tilletiopsis washingtonensis</name>
    <dbReference type="NCBI Taxonomy" id="58919"/>
    <lineage>
        <taxon>Eukaryota</taxon>
        <taxon>Fungi</taxon>
        <taxon>Dikarya</taxon>
        <taxon>Basidiomycota</taxon>
        <taxon>Ustilaginomycotina</taxon>
        <taxon>Exobasidiomycetes</taxon>
        <taxon>Entylomatales</taxon>
        <taxon>Entylomatales incertae sedis</taxon>
        <taxon>Tilletiopsis</taxon>
    </lineage>
</organism>
<protein>
    <submittedName>
        <fullName evidence="2">Uncharacterized protein</fullName>
    </submittedName>
</protein>
<dbReference type="EMBL" id="KZ819307">
    <property type="protein sequence ID" value="PWN95030.1"/>
    <property type="molecule type" value="Genomic_DNA"/>
</dbReference>
<evidence type="ECO:0000313" key="2">
    <source>
        <dbReference type="EMBL" id="PWN95030.1"/>
    </source>
</evidence>
<evidence type="ECO:0000256" key="1">
    <source>
        <dbReference type="SAM" id="MobiDB-lite"/>
    </source>
</evidence>
<feature type="compositionally biased region" description="Basic residues" evidence="1">
    <location>
        <begin position="234"/>
        <end position="246"/>
    </location>
</feature>
<sequence>MEHLCCERPRAGVEAERLGGTSLHVRCSGQGRIHRSRQESPTRQAVAASYVTPIALPSPHQVRVTPVSRDCHAATARATSAAVAPAPERVATKRRSLRRRCSARAANAASSIAPWVPLRKSSAAPNMSSSPLLACGPKKRCGPSWNESRSCRGAGACCALVGDQSIESTPCTSLVGCSNVSSVNEGCPKTGVGRSERETADSESAGSGSAGAAGSGAVGSGSLLVGTVPETRRTRAGALKRRRRTARMRDCEAGQ</sequence>
<dbReference type="Proteomes" id="UP000245946">
    <property type="component" value="Unassembled WGS sequence"/>
</dbReference>